<name>A0ABR0L7W8_9PEZI</name>
<evidence type="ECO:0000256" key="2">
    <source>
        <dbReference type="ARBA" id="ARBA00022630"/>
    </source>
</evidence>
<dbReference type="PRINTS" id="PR00420">
    <property type="entry name" value="RNGMNOXGNASE"/>
</dbReference>
<keyword evidence="4" id="KW-0560">Oxidoreductase</keyword>
<dbReference type="Proteomes" id="UP001308179">
    <property type="component" value="Unassembled WGS sequence"/>
</dbReference>
<protein>
    <recommendedName>
        <fullName evidence="5">FAD-binding domain-containing protein</fullName>
    </recommendedName>
</protein>
<evidence type="ECO:0000256" key="1">
    <source>
        <dbReference type="ARBA" id="ARBA00001974"/>
    </source>
</evidence>
<dbReference type="PANTHER" id="PTHR43004">
    <property type="entry name" value="TRK SYSTEM POTASSIUM UPTAKE PROTEIN"/>
    <property type="match status" value="1"/>
</dbReference>
<dbReference type="Gene3D" id="3.30.9.10">
    <property type="entry name" value="D-Amino Acid Oxidase, subunit A, domain 2"/>
    <property type="match status" value="1"/>
</dbReference>
<comment type="cofactor">
    <cofactor evidence="1">
        <name>FAD</name>
        <dbReference type="ChEBI" id="CHEBI:57692"/>
    </cofactor>
</comment>
<dbReference type="InterPro" id="IPR050641">
    <property type="entry name" value="RIFMO-like"/>
</dbReference>
<reference evidence="6 7" key="1">
    <citation type="submission" date="2023-08" db="EMBL/GenBank/DDBJ databases">
        <title>Black Yeasts Isolated from many extreme environments.</title>
        <authorList>
            <person name="Coleine C."/>
            <person name="Stajich J.E."/>
            <person name="Selbmann L."/>
        </authorList>
    </citation>
    <scope>NUCLEOTIDE SEQUENCE [LARGE SCALE GENOMIC DNA]</scope>
    <source>
        <strain evidence="6 7">CCFEE 5386</strain>
    </source>
</reference>
<sequence length="604" mass="65895">MARAPSSISVLETPVLIIGSSMVGMTLSALLAQKGISDCLTIEKHSSTAIHPRAALFHPRTMQIYRELGLYDAMKTESYKHYDKHAGLHAVETLAGKSLGTWMKDINEGLEEISPTSRLFLTQQMFEPLLREHAVRHGARLRFSTELVDFTQDAEGVTAVIRDTESGAEQRVRARYMVACDGNRSFVRGKLGIPMQGHGLLSHSLTIYFRADLSRFVEGKYNGVIYVNNPEVRGFFRLDKTGREGFLAVSTAGVRGSEASQFPGKDITNERAREILQAAIGADVDFEITLLSPWNALCDVAERFQDGRILLAGDAAHIVTPNGAGDAAHIVTPNGGFGGNTGIQDAHNIAWKIALVLQDQAHPDLINTYEMERWPVAKKTIDQVFVRYIIRTAPELRTEDLEMEDEVPEPWLELGYQYHSHAVTTTGLPNGSVMSNPATAKAAPGTMAHHVLLSTMDSKSSSGVDREASNPVPIADLLGHGFVLLCGEKAKLWIRAGRTLNGESGTGKSGQGLPKVQVHQVMPAEANNHFYEKYQITPHGCVLIRPDGFVAWAEKGQEAGDEDGAPMDDAVARLQGLMRTILCRSPRGLESADSDNAAIKLGKL</sequence>
<organism evidence="6 7">
    <name type="scientific">Rachicladosporium monterosium</name>
    <dbReference type="NCBI Taxonomy" id="1507873"/>
    <lineage>
        <taxon>Eukaryota</taxon>
        <taxon>Fungi</taxon>
        <taxon>Dikarya</taxon>
        <taxon>Ascomycota</taxon>
        <taxon>Pezizomycotina</taxon>
        <taxon>Dothideomycetes</taxon>
        <taxon>Dothideomycetidae</taxon>
        <taxon>Cladosporiales</taxon>
        <taxon>Cladosporiaceae</taxon>
        <taxon>Rachicladosporium</taxon>
    </lineage>
</organism>
<dbReference type="InterPro" id="IPR002938">
    <property type="entry name" value="FAD-bd"/>
</dbReference>
<evidence type="ECO:0000313" key="7">
    <source>
        <dbReference type="Proteomes" id="UP001308179"/>
    </source>
</evidence>
<gene>
    <name evidence="6" type="ORF">LTR32_003285</name>
</gene>
<evidence type="ECO:0000256" key="4">
    <source>
        <dbReference type="ARBA" id="ARBA00023002"/>
    </source>
</evidence>
<comment type="caution">
    <text evidence="6">The sequence shown here is derived from an EMBL/GenBank/DDBJ whole genome shotgun (WGS) entry which is preliminary data.</text>
</comment>
<dbReference type="SUPFAM" id="SSF51905">
    <property type="entry name" value="FAD/NAD(P)-binding domain"/>
    <property type="match status" value="2"/>
</dbReference>
<keyword evidence="7" id="KW-1185">Reference proteome</keyword>
<dbReference type="InterPro" id="IPR036188">
    <property type="entry name" value="FAD/NAD-bd_sf"/>
</dbReference>
<dbReference type="Gene3D" id="3.50.50.60">
    <property type="entry name" value="FAD/NAD(P)-binding domain"/>
    <property type="match status" value="2"/>
</dbReference>
<dbReference type="Pfam" id="PF01494">
    <property type="entry name" value="FAD_binding_3"/>
    <property type="match status" value="1"/>
</dbReference>
<dbReference type="EMBL" id="JAVRRR010000191">
    <property type="protein sequence ID" value="KAK5144874.1"/>
    <property type="molecule type" value="Genomic_DNA"/>
</dbReference>
<evidence type="ECO:0000313" key="6">
    <source>
        <dbReference type="EMBL" id="KAK5144874.1"/>
    </source>
</evidence>
<accession>A0ABR0L7W8</accession>
<dbReference type="Gene3D" id="3.40.30.120">
    <property type="match status" value="1"/>
</dbReference>
<evidence type="ECO:0000259" key="5">
    <source>
        <dbReference type="Pfam" id="PF01494"/>
    </source>
</evidence>
<evidence type="ECO:0000256" key="3">
    <source>
        <dbReference type="ARBA" id="ARBA00022827"/>
    </source>
</evidence>
<dbReference type="Pfam" id="PF21274">
    <property type="entry name" value="Rng_hyd_C"/>
    <property type="match status" value="1"/>
</dbReference>
<dbReference type="PANTHER" id="PTHR43004:SF19">
    <property type="entry name" value="BINDING MONOOXYGENASE, PUTATIVE (JCVI)-RELATED"/>
    <property type="match status" value="1"/>
</dbReference>
<keyword evidence="2" id="KW-0285">Flavoprotein</keyword>
<proteinExistence type="predicted"/>
<feature type="domain" description="FAD-binding" evidence="5">
    <location>
        <begin position="12"/>
        <end position="324"/>
    </location>
</feature>
<keyword evidence="3" id="KW-0274">FAD</keyword>